<dbReference type="GO" id="GO:0033969">
    <property type="term" value="F:gamma-glutamyl-gamma-aminobutyrate hydrolase activity"/>
    <property type="evidence" value="ECO:0007669"/>
    <property type="project" value="TreeGrafter"/>
</dbReference>
<proteinExistence type="predicted"/>
<dbReference type="Gene3D" id="3.40.50.880">
    <property type="match status" value="1"/>
</dbReference>
<dbReference type="PANTHER" id="PTHR43235">
    <property type="entry name" value="GLUTAMINE AMIDOTRANSFERASE PB2B2.05-RELATED"/>
    <property type="match status" value="1"/>
</dbReference>
<dbReference type="CDD" id="cd01745">
    <property type="entry name" value="GATase1_2"/>
    <property type="match status" value="1"/>
</dbReference>
<gene>
    <name evidence="1" type="ORF">UC35_09910</name>
</gene>
<dbReference type="GO" id="GO:0005829">
    <property type="term" value="C:cytosol"/>
    <property type="evidence" value="ECO:0007669"/>
    <property type="project" value="TreeGrafter"/>
</dbReference>
<name>A0A127JTB4_9BURK</name>
<accession>A0A127JTB4</accession>
<dbReference type="Proteomes" id="UP000070433">
    <property type="component" value="Chromosome"/>
</dbReference>
<dbReference type="InterPro" id="IPR029062">
    <property type="entry name" value="Class_I_gatase-like"/>
</dbReference>
<evidence type="ECO:0000313" key="2">
    <source>
        <dbReference type="Proteomes" id="UP000070433"/>
    </source>
</evidence>
<sequence length="261" mass="28659">MDPQRLKIGISACFMHADPTRALFTGKTLQYVEQSIAHWVMSTGALAVMIPSPSGATRRGDVTLDHYAQWLDGLVLHGGADVSPLSYGEQPLQERWAGDKIRDEYEIDLVAAFERQGKPVFGVCRGLQLVNVAYGGTLYQDIATQLPEALPHRDASVYDRNFHTVDIVAGTRLAQLYPQDARVKVNSIHHQAIKRLAEGFEVEALSHEDGLIEAIRRADRGKPYLAAVQWHPEFHQPGADTIDDAALLADFLAAAAAARSP</sequence>
<dbReference type="SUPFAM" id="SSF52317">
    <property type="entry name" value="Class I glutamine amidotransferase-like"/>
    <property type="match status" value="1"/>
</dbReference>
<protein>
    <submittedName>
        <fullName evidence="1">Peptidase C26</fullName>
    </submittedName>
</protein>
<dbReference type="EMBL" id="CP010951">
    <property type="protein sequence ID" value="AMO23149.1"/>
    <property type="molecule type" value="Genomic_DNA"/>
</dbReference>
<dbReference type="RefSeq" id="WP_227820516.1">
    <property type="nucleotide sequence ID" value="NZ_CP010951.1"/>
</dbReference>
<dbReference type="AlphaFoldDB" id="A0A127JTB4"/>
<reference evidence="1 2" key="1">
    <citation type="journal article" date="2014" name="Int. J. Syst. Evol. Microbiol.">
        <title>Ramlibacter solisilvae sp. nov., isolated from forest soil, and emended description of the genus Ramlibacter.</title>
        <authorList>
            <person name="Lee H.J."/>
            <person name="Lee S.H."/>
            <person name="Lee S.S."/>
            <person name="Lee J.S."/>
            <person name="Kim Y."/>
            <person name="Kim S.C."/>
            <person name="Jeon C.O."/>
        </authorList>
    </citation>
    <scope>NUCLEOTIDE SEQUENCE [LARGE SCALE GENOMIC DNA]</scope>
    <source>
        <strain evidence="1 2">5-10</strain>
    </source>
</reference>
<dbReference type="InterPro" id="IPR011697">
    <property type="entry name" value="Peptidase_C26"/>
</dbReference>
<dbReference type="GO" id="GO:0006598">
    <property type="term" value="P:polyamine catabolic process"/>
    <property type="evidence" value="ECO:0007669"/>
    <property type="project" value="TreeGrafter"/>
</dbReference>
<keyword evidence="2" id="KW-1185">Reference proteome</keyword>
<dbReference type="InterPro" id="IPR044668">
    <property type="entry name" value="PuuD-like"/>
</dbReference>
<dbReference type="Pfam" id="PF07722">
    <property type="entry name" value="Peptidase_C26"/>
    <property type="match status" value="1"/>
</dbReference>
<dbReference type="PATRIC" id="fig|94132.3.peg.2016"/>
<dbReference type="PANTHER" id="PTHR43235:SF1">
    <property type="entry name" value="GLUTAMINE AMIDOTRANSFERASE PB2B2.05-RELATED"/>
    <property type="match status" value="1"/>
</dbReference>
<evidence type="ECO:0000313" key="1">
    <source>
        <dbReference type="EMBL" id="AMO23149.1"/>
    </source>
</evidence>
<dbReference type="PROSITE" id="PS51273">
    <property type="entry name" value="GATASE_TYPE_1"/>
    <property type="match status" value="1"/>
</dbReference>
<organism evidence="1 2">
    <name type="scientific">Ramlibacter tataouinensis</name>
    <dbReference type="NCBI Taxonomy" id="94132"/>
    <lineage>
        <taxon>Bacteria</taxon>
        <taxon>Pseudomonadati</taxon>
        <taxon>Pseudomonadota</taxon>
        <taxon>Betaproteobacteria</taxon>
        <taxon>Burkholderiales</taxon>
        <taxon>Comamonadaceae</taxon>
        <taxon>Ramlibacter</taxon>
    </lineage>
</organism>